<dbReference type="RefSeq" id="WP_189445663.1">
    <property type="nucleotide sequence ID" value="NZ_BMZI01000007.1"/>
</dbReference>
<dbReference type="InterPro" id="IPR045632">
    <property type="entry name" value="DUF6314"/>
</dbReference>
<gene>
    <name evidence="2" type="ORF">GCM10009038_31270</name>
</gene>
<name>A0ABQ3EC56_9GAMM</name>
<proteinExistence type="predicted"/>
<evidence type="ECO:0000259" key="1">
    <source>
        <dbReference type="Pfam" id="PF19834"/>
    </source>
</evidence>
<evidence type="ECO:0000313" key="3">
    <source>
        <dbReference type="Proteomes" id="UP000646745"/>
    </source>
</evidence>
<organism evidence="2 3">
    <name type="scientific">Salinicola rhizosphaerae</name>
    <dbReference type="NCBI Taxonomy" id="1443141"/>
    <lineage>
        <taxon>Bacteria</taxon>
        <taxon>Pseudomonadati</taxon>
        <taxon>Pseudomonadota</taxon>
        <taxon>Gammaproteobacteria</taxon>
        <taxon>Oceanospirillales</taxon>
        <taxon>Halomonadaceae</taxon>
        <taxon>Salinicola</taxon>
    </lineage>
</organism>
<keyword evidence="3" id="KW-1185">Reference proteome</keyword>
<dbReference type="EMBL" id="BMZI01000007">
    <property type="protein sequence ID" value="GHB30248.1"/>
    <property type="molecule type" value="Genomic_DNA"/>
</dbReference>
<protein>
    <recommendedName>
        <fullName evidence="1">DUF6314 domain-containing protein</fullName>
    </recommendedName>
</protein>
<comment type="caution">
    <text evidence="2">The sequence shown here is derived from an EMBL/GenBank/DDBJ whole genome shotgun (WGS) entry which is preliminary data.</text>
</comment>
<feature type="domain" description="DUF6314" evidence="1">
    <location>
        <begin position="30"/>
        <end position="152"/>
    </location>
</feature>
<accession>A0ABQ3EC56</accession>
<sequence length="152" mass="17220">MTAIIRLRRLLPSIRQFAFTATSGPGSKTGWNGKGQGTLEIIEANEQVRFVETGQFLLDGQSRSVPMRNVYRWVSGDERLSLLHERRGPEAAVHLFDLVQAEDGESLVNEAVHQCVDDAYSAKLTLREGGFDLNWRIVGPKKNETIDYQYRR</sequence>
<dbReference type="Proteomes" id="UP000646745">
    <property type="component" value="Unassembled WGS sequence"/>
</dbReference>
<dbReference type="Pfam" id="PF19834">
    <property type="entry name" value="DUF6314"/>
    <property type="match status" value="1"/>
</dbReference>
<reference evidence="3" key="1">
    <citation type="journal article" date="2019" name="Int. J. Syst. Evol. Microbiol.">
        <title>The Global Catalogue of Microorganisms (GCM) 10K type strain sequencing project: providing services to taxonomists for standard genome sequencing and annotation.</title>
        <authorList>
            <consortium name="The Broad Institute Genomics Platform"/>
            <consortium name="The Broad Institute Genome Sequencing Center for Infectious Disease"/>
            <person name="Wu L."/>
            <person name="Ma J."/>
        </authorList>
    </citation>
    <scope>NUCLEOTIDE SEQUENCE [LARGE SCALE GENOMIC DNA]</scope>
    <source>
        <strain evidence="3">KCTC 32998</strain>
    </source>
</reference>
<evidence type="ECO:0000313" key="2">
    <source>
        <dbReference type="EMBL" id="GHB30248.1"/>
    </source>
</evidence>